<dbReference type="PANTHER" id="PTHR43194">
    <property type="entry name" value="HYDROLASE ALPHA/BETA FOLD FAMILY"/>
    <property type="match status" value="1"/>
</dbReference>
<accession>A0ABU5RMX6</accession>
<protein>
    <submittedName>
        <fullName evidence="2">Alpha/beta hydrolase</fullName>
    </submittedName>
</protein>
<feature type="domain" description="AB hydrolase-1" evidence="1">
    <location>
        <begin position="28"/>
        <end position="264"/>
    </location>
</feature>
<name>A0ABU5RMX6_9PSEU</name>
<evidence type="ECO:0000313" key="2">
    <source>
        <dbReference type="EMBL" id="MEA5366835.1"/>
    </source>
</evidence>
<organism evidence="2 3">
    <name type="scientific">Amycolatopsis heterodermiae</name>
    <dbReference type="NCBI Taxonomy" id="3110235"/>
    <lineage>
        <taxon>Bacteria</taxon>
        <taxon>Bacillati</taxon>
        <taxon>Actinomycetota</taxon>
        <taxon>Actinomycetes</taxon>
        <taxon>Pseudonocardiales</taxon>
        <taxon>Pseudonocardiaceae</taxon>
        <taxon>Amycolatopsis</taxon>
    </lineage>
</organism>
<dbReference type="GO" id="GO:0016787">
    <property type="term" value="F:hydrolase activity"/>
    <property type="evidence" value="ECO:0007669"/>
    <property type="project" value="UniProtKB-KW"/>
</dbReference>
<comment type="caution">
    <text evidence="2">The sequence shown here is derived from an EMBL/GenBank/DDBJ whole genome shotgun (WGS) entry which is preliminary data.</text>
</comment>
<keyword evidence="2" id="KW-0378">Hydrolase</keyword>
<evidence type="ECO:0000259" key="1">
    <source>
        <dbReference type="Pfam" id="PF12697"/>
    </source>
</evidence>
<evidence type="ECO:0000313" key="3">
    <source>
        <dbReference type="Proteomes" id="UP001304298"/>
    </source>
</evidence>
<keyword evidence="3" id="KW-1185">Reference proteome</keyword>
<dbReference type="PANTHER" id="PTHR43194:SF2">
    <property type="entry name" value="PEROXISOMAL MEMBRANE PROTEIN LPX1"/>
    <property type="match status" value="1"/>
</dbReference>
<dbReference type="RefSeq" id="WP_323336358.1">
    <property type="nucleotide sequence ID" value="NZ_JAYFSI010000017.1"/>
</dbReference>
<dbReference type="Gene3D" id="3.40.50.1820">
    <property type="entry name" value="alpha/beta hydrolase"/>
    <property type="match status" value="1"/>
</dbReference>
<gene>
    <name evidence="2" type="ORF">VA596_45395</name>
</gene>
<dbReference type="Proteomes" id="UP001304298">
    <property type="component" value="Unassembled WGS sequence"/>
</dbReference>
<dbReference type="InterPro" id="IPR050228">
    <property type="entry name" value="Carboxylesterase_BioH"/>
</dbReference>
<dbReference type="InterPro" id="IPR029058">
    <property type="entry name" value="AB_hydrolase_fold"/>
</dbReference>
<dbReference type="SUPFAM" id="SSF53474">
    <property type="entry name" value="alpha/beta-Hydrolases"/>
    <property type="match status" value="1"/>
</dbReference>
<sequence>MGEYRTGTAGSADGTVIGYRTLGSGPAVLLVHGGMKAAQHLMELARVLSDGFTVHVPDRRGRGPSGAHGADFGVRREVEDLQALAAATGATRIFGLSSGALVTLRTALETPSLDRIALYEPPLSVGGSAPVGWVPRYEREIAAGKLSAALVTSLKGLGTEPVFGRVPRFLLVPFLTVGARLQRGRADGDVSIPDLVPTLGYDMRVIREMADTAPDYAGLKTDVLLLEGAKSPVYLHQAVDALSAVLPRSRRVTFPGLGHEGPEDEGDPRSVGAALRDFFADPA</sequence>
<dbReference type="EMBL" id="JAYFSI010000017">
    <property type="protein sequence ID" value="MEA5366835.1"/>
    <property type="molecule type" value="Genomic_DNA"/>
</dbReference>
<reference evidence="2 3" key="1">
    <citation type="submission" date="2023-12" db="EMBL/GenBank/DDBJ databases">
        <title>Amycolatopsis sp. V23-08.</title>
        <authorList>
            <person name="Somphong A."/>
        </authorList>
    </citation>
    <scope>NUCLEOTIDE SEQUENCE [LARGE SCALE GENOMIC DNA]</scope>
    <source>
        <strain evidence="2 3">V23-08</strain>
    </source>
</reference>
<proteinExistence type="predicted"/>
<dbReference type="InterPro" id="IPR000073">
    <property type="entry name" value="AB_hydrolase_1"/>
</dbReference>
<dbReference type="Pfam" id="PF12697">
    <property type="entry name" value="Abhydrolase_6"/>
    <property type="match status" value="1"/>
</dbReference>